<evidence type="ECO:0000313" key="1">
    <source>
        <dbReference type="EMBL" id="GFA39797.1"/>
    </source>
</evidence>
<gene>
    <name evidence="1" type="ORF">Tci_611769</name>
</gene>
<protein>
    <submittedName>
        <fullName evidence="1">Uncharacterized protein</fullName>
    </submittedName>
</protein>
<name>A0A699JIA3_TANCI</name>
<comment type="caution">
    <text evidence="1">The sequence shown here is derived from an EMBL/GenBank/DDBJ whole genome shotgun (WGS) entry which is preliminary data.</text>
</comment>
<organism evidence="1">
    <name type="scientific">Tanacetum cinerariifolium</name>
    <name type="common">Dalmatian daisy</name>
    <name type="synonym">Chrysanthemum cinerariifolium</name>
    <dbReference type="NCBI Taxonomy" id="118510"/>
    <lineage>
        <taxon>Eukaryota</taxon>
        <taxon>Viridiplantae</taxon>
        <taxon>Streptophyta</taxon>
        <taxon>Embryophyta</taxon>
        <taxon>Tracheophyta</taxon>
        <taxon>Spermatophyta</taxon>
        <taxon>Magnoliopsida</taxon>
        <taxon>eudicotyledons</taxon>
        <taxon>Gunneridae</taxon>
        <taxon>Pentapetalae</taxon>
        <taxon>asterids</taxon>
        <taxon>campanulids</taxon>
        <taxon>Asterales</taxon>
        <taxon>Asteraceae</taxon>
        <taxon>Asteroideae</taxon>
        <taxon>Anthemideae</taxon>
        <taxon>Anthemidinae</taxon>
        <taxon>Tanacetum</taxon>
    </lineage>
</organism>
<accession>A0A699JIA3</accession>
<dbReference type="EMBL" id="BKCJ010417105">
    <property type="protein sequence ID" value="GFA39797.1"/>
    <property type="molecule type" value="Genomic_DNA"/>
</dbReference>
<dbReference type="AlphaFoldDB" id="A0A699JIA3"/>
<reference evidence="1" key="1">
    <citation type="journal article" date="2019" name="Sci. Rep.">
        <title>Draft genome of Tanacetum cinerariifolium, the natural source of mosquito coil.</title>
        <authorList>
            <person name="Yamashiro T."/>
            <person name="Shiraishi A."/>
            <person name="Satake H."/>
            <person name="Nakayama K."/>
        </authorList>
    </citation>
    <scope>NUCLEOTIDE SEQUENCE</scope>
</reference>
<proteinExistence type="predicted"/>
<sequence length="128" mass="14740">INEVHDYWSRIDFDGDFLGLVPFYTSLSNSLRRLCHRLIAFNIFRRGQTPEKVTTVDLIYTRSMDEGMVGLTVVVCDLTVIAMDELARLRICERIRDTWAWVALRPERQQVAAVRAAQADQEIPKEGV</sequence>
<feature type="non-terminal residue" evidence="1">
    <location>
        <position position="1"/>
    </location>
</feature>